<keyword evidence="6 8" id="KW-0342">GTP-binding</keyword>
<reference evidence="10 11" key="1">
    <citation type="submission" date="2019-10" db="EMBL/GenBank/DDBJ databases">
        <title>Extracellular Electron Transfer in a Candidatus Methanoperedens spp. Enrichment Culture.</title>
        <authorList>
            <person name="Berger S."/>
            <person name="Rangel Shaw D."/>
            <person name="Berben T."/>
            <person name="In 'T Zandt M."/>
            <person name="Frank J."/>
            <person name="Reimann J."/>
            <person name="Jetten M.S.M."/>
            <person name="Welte C.U."/>
        </authorList>
    </citation>
    <scope>NUCLEOTIDE SEQUENCE [LARGE SCALE GENOMIC DNA]</scope>
    <source>
        <strain evidence="10">SB12</strain>
    </source>
</reference>
<dbReference type="Pfam" id="PF22042">
    <property type="entry name" value="EF-G_D2"/>
    <property type="match status" value="1"/>
</dbReference>
<evidence type="ECO:0000256" key="4">
    <source>
        <dbReference type="ARBA" id="ARBA00022741"/>
    </source>
</evidence>
<dbReference type="Pfam" id="PF00009">
    <property type="entry name" value="GTP_EFTU"/>
    <property type="match status" value="1"/>
</dbReference>
<evidence type="ECO:0000313" key="11">
    <source>
        <dbReference type="Proteomes" id="UP000460298"/>
    </source>
</evidence>
<dbReference type="PANTHER" id="PTHR43556">
    <property type="entry name" value="PEPTIDE CHAIN RELEASE FACTOR RF3"/>
    <property type="match status" value="1"/>
</dbReference>
<dbReference type="Gene3D" id="3.30.70.3280">
    <property type="entry name" value="Peptide chain release factor 3, domain III"/>
    <property type="match status" value="1"/>
</dbReference>
<dbReference type="InterPro" id="IPR041732">
    <property type="entry name" value="RF3_GTP-bd"/>
</dbReference>
<comment type="function">
    <text evidence="8">Increases the formation of ribosomal termination complexes and stimulates activities of RF-1 and RF-2. It binds guanine nucleotides and has strong preference for UGA stop codons. It may interact directly with the ribosome. The stimulation of RF-1 and RF-2 is significantly reduced by GTP and GDP, but not by GMP.</text>
</comment>
<dbReference type="NCBIfam" id="NF001964">
    <property type="entry name" value="PRK00741.1"/>
    <property type="match status" value="1"/>
</dbReference>
<dbReference type="Proteomes" id="UP000460298">
    <property type="component" value="Unassembled WGS sequence"/>
</dbReference>
<feature type="domain" description="Tr-type G" evidence="9">
    <location>
        <begin position="8"/>
        <end position="277"/>
    </location>
</feature>
<dbReference type="InterPro" id="IPR005225">
    <property type="entry name" value="Small_GTP-bd"/>
</dbReference>
<evidence type="ECO:0000256" key="5">
    <source>
        <dbReference type="ARBA" id="ARBA00022917"/>
    </source>
</evidence>
<dbReference type="PROSITE" id="PS51722">
    <property type="entry name" value="G_TR_2"/>
    <property type="match status" value="1"/>
</dbReference>
<dbReference type="SUPFAM" id="SSF52540">
    <property type="entry name" value="P-loop containing nucleoside triphosphate hydrolases"/>
    <property type="match status" value="1"/>
</dbReference>
<keyword evidence="5 8" id="KW-0648">Protein biosynthesis</keyword>
<dbReference type="GO" id="GO:0003924">
    <property type="term" value="F:GTPase activity"/>
    <property type="evidence" value="ECO:0007669"/>
    <property type="project" value="InterPro"/>
</dbReference>
<dbReference type="PROSITE" id="PS00301">
    <property type="entry name" value="G_TR_1"/>
    <property type="match status" value="1"/>
</dbReference>
<dbReference type="InterPro" id="IPR027417">
    <property type="entry name" value="P-loop_NTPase"/>
</dbReference>
<feature type="binding site" evidence="8">
    <location>
        <begin position="85"/>
        <end position="89"/>
    </location>
    <ligand>
        <name>GTP</name>
        <dbReference type="ChEBI" id="CHEBI:37565"/>
    </ligand>
</feature>
<dbReference type="GO" id="GO:0005829">
    <property type="term" value="C:cytosol"/>
    <property type="evidence" value="ECO:0007669"/>
    <property type="project" value="TreeGrafter"/>
</dbReference>
<dbReference type="GO" id="GO:0006449">
    <property type="term" value="P:regulation of translational termination"/>
    <property type="evidence" value="ECO:0007669"/>
    <property type="project" value="UniProtKB-UniRule"/>
</dbReference>
<dbReference type="Gene3D" id="3.40.50.300">
    <property type="entry name" value="P-loop containing nucleotide triphosphate hydrolases"/>
    <property type="match status" value="1"/>
</dbReference>
<dbReference type="InterPro" id="IPR000795">
    <property type="entry name" value="T_Tr_GTP-bd_dom"/>
</dbReference>
<dbReference type="InterPro" id="IPR031157">
    <property type="entry name" value="G_TR_CS"/>
</dbReference>
<keyword evidence="3 8" id="KW-0963">Cytoplasm</keyword>
<gene>
    <name evidence="8" type="primary">prfC</name>
    <name evidence="10" type="ORF">F9K24_18485</name>
</gene>
<dbReference type="InterPro" id="IPR009000">
    <property type="entry name" value="Transl_B-barrel_sf"/>
</dbReference>
<keyword evidence="4 8" id="KW-0547">Nucleotide-binding</keyword>
<protein>
    <recommendedName>
        <fullName evidence="7 8">Peptide chain release factor 3</fullName>
        <shortName evidence="8">RF-3</shortName>
    </recommendedName>
</protein>
<accession>A0A833LXI1</accession>
<comment type="caution">
    <text evidence="8">Lacks conserved residue(s) required for the propagation of feature annotation.</text>
</comment>
<sequence>MDLSTEIQRRRSFAIIAHPDAGKTTLTEKLLLYGGAIQLAGHVRAKRDRKKTKSDWMTLEQERGISISTAAMQFEVNGHILNLLDTPGHEDFSEDTYRTLMAVDCAVMLLDAGKGVEPQTIKLFQICRSRNIPIVTFINKMDMPARDPFELLDEVERILGIAAVPMLWPIGSGRDFKGVYHIADDSVYLFERTTGGAYRAPVDVKGLDDPELKEMIGDELYASFREGIDLATGALPSFDKKDFHEGKITPVYFGSALTNFGIELFLKEFLAISPAPEAIRLRDGTQLPTSEQFTAFVFKLQANMNRAHRDRVAFVRIASGMFERGMTVFVNDKKKTAKLSSPVSFFGQDRSTIDQAYPGDIIGLINPGLFAIGDVLFTGNAPEFHPLPRFAPEMFARLIPEDTSKMKGFRKGIEELAEEGVVQVFTREHDASPVIGAVGTLQFEVFRFRIQDEYGAPCRLEALGFECSRWIRPEDKSKFSSYDLVLNDDRGNPVVLFKSEFRMKSFQREHPDVPLYESPHLVEAANDKK</sequence>
<dbReference type="HAMAP" id="MF_00072">
    <property type="entry name" value="Rel_fac_3"/>
    <property type="match status" value="1"/>
</dbReference>
<proteinExistence type="inferred from homology"/>
<evidence type="ECO:0000256" key="1">
    <source>
        <dbReference type="ARBA" id="ARBA00004496"/>
    </source>
</evidence>
<evidence type="ECO:0000256" key="2">
    <source>
        <dbReference type="ARBA" id="ARBA00009978"/>
    </source>
</evidence>
<dbReference type="InterPro" id="IPR035647">
    <property type="entry name" value="EFG_III/V"/>
</dbReference>
<dbReference type="AlphaFoldDB" id="A0A833LXI1"/>
<dbReference type="InterPro" id="IPR032090">
    <property type="entry name" value="RF3_C"/>
</dbReference>
<evidence type="ECO:0000256" key="6">
    <source>
        <dbReference type="ARBA" id="ARBA00023134"/>
    </source>
</evidence>
<dbReference type="InterPro" id="IPR004548">
    <property type="entry name" value="PrfC"/>
</dbReference>
<dbReference type="SUPFAM" id="SSF54980">
    <property type="entry name" value="EF-G C-terminal domain-like"/>
    <property type="match status" value="1"/>
</dbReference>
<dbReference type="NCBIfam" id="TIGR00231">
    <property type="entry name" value="small_GTP"/>
    <property type="match status" value="1"/>
</dbReference>
<dbReference type="PANTHER" id="PTHR43556:SF2">
    <property type="entry name" value="PEPTIDE CHAIN RELEASE FACTOR RF3"/>
    <property type="match status" value="1"/>
</dbReference>
<comment type="caution">
    <text evidence="10">The sequence shown here is derived from an EMBL/GenBank/DDBJ whole genome shotgun (WGS) entry which is preliminary data.</text>
</comment>
<evidence type="ECO:0000256" key="8">
    <source>
        <dbReference type="HAMAP-Rule" id="MF_00072"/>
    </source>
</evidence>
<dbReference type="FunFam" id="3.30.70.3280:FF:000001">
    <property type="entry name" value="Peptide chain release factor 3"/>
    <property type="match status" value="1"/>
</dbReference>
<dbReference type="SUPFAM" id="SSF50447">
    <property type="entry name" value="Translation proteins"/>
    <property type="match status" value="1"/>
</dbReference>
<dbReference type="NCBIfam" id="TIGR00503">
    <property type="entry name" value="prfC"/>
    <property type="match status" value="1"/>
</dbReference>
<dbReference type="GO" id="GO:0016149">
    <property type="term" value="F:translation release factor activity, codon specific"/>
    <property type="evidence" value="ECO:0007669"/>
    <property type="project" value="UniProtKB-UniRule"/>
</dbReference>
<organism evidence="10 11">
    <name type="scientific">Leptonema illini</name>
    <dbReference type="NCBI Taxonomy" id="183"/>
    <lineage>
        <taxon>Bacteria</taxon>
        <taxon>Pseudomonadati</taxon>
        <taxon>Spirochaetota</taxon>
        <taxon>Spirochaetia</taxon>
        <taxon>Leptospirales</taxon>
        <taxon>Leptospiraceae</taxon>
        <taxon>Leptonema</taxon>
    </lineage>
</organism>
<dbReference type="GO" id="GO:0016150">
    <property type="term" value="F:translation release factor activity, codon nonspecific"/>
    <property type="evidence" value="ECO:0007669"/>
    <property type="project" value="TreeGrafter"/>
</dbReference>
<dbReference type="FunFam" id="3.40.50.300:FF:000542">
    <property type="entry name" value="Peptide chain release factor 3"/>
    <property type="match status" value="1"/>
</dbReference>
<evidence type="ECO:0000259" key="9">
    <source>
        <dbReference type="PROSITE" id="PS51722"/>
    </source>
</evidence>
<name>A0A833LXI1_9LEPT</name>
<comment type="similarity">
    <text evidence="2 8">Belongs to the TRAFAC class translation factor GTPase superfamily. Classic translation factor GTPase family. PrfC subfamily.</text>
</comment>
<dbReference type="InterPro" id="IPR038467">
    <property type="entry name" value="RF3_dom_3_sf"/>
</dbReference>
<dbReference type="Gene3D" id="2.40.30.10">
    <property type="entry name" value="Translation factors"/>
    <property type="match status" value="1"/>
</dbReference>
<evidence type="ECO:0000256" key="3">
    <source>
        <dbReference type="ARBA" id="ARBA00022490"/>
    </source>
</evidence>
<evidence type="ECO:0000256" key="7">
    <source>
        <dbReference type="ARBA" id="ARBA00073639"/>
    </source>
</evidence>
<dbReference type="GO" id="GO:0005525">
    <property type="term" value="F:GTP binding"/>
    <property type="evidence" value="ECO:0007669"/>
    <property type="project" value="UniProtKB-UniRule"/>
</dbReference>
<dbReference type="Pfam" id="PF16658">
    <property type="entry name" value="RF3_C"/>
    <property type="match status" value="1"/>
</dbReference>
<dbReference type="EMBL" id="WBUI01000025">
    <property type="protein sequence ID" value="KAB2929887.1"/>
    <property type="molecule type" value="Genomic_DNA"/>
</dbReference>
<feature type="binding site" evidence="8">
    <location>
        <begin position="139"/>
        <end position="142"/>
    </location>
    <ligand>
        <name>GTP</name>
        <dbReference type="ChEBI" id="CHEBI:37565"/>
    </ligand>
</feature>
<dbReference type="PRINTS" id="PR00315">
    <property type="entry name" value="ELONGATNFCT"/>
</dbReference>
<dbReference type="CDD" id="cd04169">
    <property type="entry name" value="RF3"/>
    <property type="match status" value="1"/>
</dbReference>
<evidence type="ECO:0000313" key="10">
    <source>
        <dbReference type="EMBL" id="KAB2929887.1"/>
    </source>
</evidence>
<comment type="subcellular location">
    <subcellularLocation>
        <location evidence="1 8">Cytoplasm</location>
    </subcellularLocation>
</comment>
<dbReference type="InterPro" id="IPR053905">
    <property type="entry name" value="EF-G-like_DII"/>
</dbReference>